<gene>
    <name evidence="5" type="ORF">E6K78_05120</name>
</gene>
<evidence type="ECO:0000313" key="6">
    <source>
        <dbReference type="Proteomes" id="UP000316609"/>
    </source>
</evidence>
<dbReference type="GO" id="GO:0015159">
    <property type="term" value="F:polysaccharide transmembrane transporter activity"/>
    <property type="evidence" value="ECO:0007669"/>
    <property type="project" value="InterPro"/>
</dbReference>
<feature type="domain" description="Polysaccharide export protein N-terminal" evidence="3">
    <location>
        <begin position="26"/>
        <end position="99"/>
    </location>
</feature>
<dbReference type="Pfam" id="PF02563">
    <property type="entry name" value="Poly_export"/>
    <property type="match status" value="1"/>
</dbReference>
<dbReference type="EMBL" id="VBOY01000041">
    <property type="protein sequence ID" value="TMQ67409.1"/>
    <property type="molecule type" value="Genomic_DNA"/>
</dbReference>
<dbReference type="InterPro" id="IPR003715">
    <property type="entry name" value="Poly_export_N"/>
</dbReference>
<evidence type="ECO:0000259" key="3">
    <source>
        <dbReference type="Pfam" id="PF02563"/>
    </source>
</evidence>
<dbReference type="InterPro" id="IPR019554">
    <property type="entry name" value="Soluble_ligand-bd"/>
</dbReference>
<dbReference type="Gene3D" id="3.10.560.10">
    <property type="entry name" value="Outer membrane lipoprotein wza domain like"/>
    <property type="match status" value="1"/>
</dbReference>
<evidence type="ECO:0000256" key="2">
    <source>
        <dbReference type="SAM" id="SignalP"/>
    </source>
</evidence>
<dbReference type="Pfam" id="PF10531">
    <property type="entry name" value="SLBB"/>
    <property type="match status" value="1"/>
</dbReference>
<sequence length="187" mass="20130">MTTARWMLVAGLLGCAGVARAEQILYRVGAGDVLQVAIYAGGEKQDEFTPAVSSVGTITAPLIGEIQVASLTTYEVAKKIQELLAKDFYVDPQVLVSVKEYGGQVFVLGAVKRAGAYGLQEGMTVLQACLLAGGFTDFASLKRVRVTRSVNGEAKSFEVDLAKVKQGKREDVALMRGDRIDVPQRRF</sequence>
<proteinExistence type="predicted"/>
<dbReference type="InterPro" id="IPR049712">
    <property type="entry name" value="Poly_export"/>
</dbReference>
<name>A0A538TUW0_UNCEI</name>
<evidence type="ECO:0000256" key="1">
    <source>
        <dbReference type="ARBA" id="ARBA00022729"/>
    </source>
</evidence>
<accession>A0A538TUW0</accession>
<feature type="signal peptide" evidence="2">
    <location>
        <begin position="1"/>
        <end position="21"/>
    </location>
</feature>
<dbReference type="PANTHER" id="PTHR33619:SF3">
    <property type="entry name" value="POLYSACCHARIDE EXPORT PROTEIN GFCE-RELATED"/>
    <property type="match status" value="1"/>
</dbReference>
<dbReference type="Gene3D" id="3.30.1950.10">
    <property type="entry name" value="wza like domain"/>
    <property type="match status" value="1"/>
</dbReference>
<comment type="caution">
    <text evidence="5">The sequence shown here is derived from an EMBL/GenBank/DDBJ whole genome shotgun (WGS) entry which is preliminary data.</text>
</comment>
<feature type="chain" id="PRO_5022240000" evidence="2">
    <location>
        <begin position="22"/>
        <end position="187"/>
    </location>
</feature>
<dbReference type="Proteomes" id="UP000316609">
    <property type="component" value="Unassembled WGS sequence"/>
</dbReference>
<feature type="domain" description="Soluble ligand binding" evidence="4">
    <location>
        <begin position="105"/>
        <end position="149"/>
    </location>
</feature>
<evidence type="ECO:0000313" key="5">
    <source>
        <dbReference type="EMBL" id="TMQ67409.1"/>
    </source>
</evidence>
<dbReference type="AlphaFoldDB" id="A0A538TUW0"/>
<dbReference type="PANTHER" id="PTHR33619">
    <property type="entry name" value="POLYSACCHARIDE EXPORT PROTEIN GFCE-RELATED"/>
    <property type="match status" value="1"/>
</dbReference>
<evidence type="ECO:0000259" key="4">
    <source>
        <dbReference type="Pfam" id="PF10531"/>
    </source>
</evidence>
<organism evidence="5 6">
    <name type="scientific">Eiseniibacteriota bacterium</name>
    <dbReference type="NCBI Taxonomy" id="2212470"/>
    <lineage>
        <taxon>Bacteria</taxon>
        <taxon>Candidatus Eiseniibacteriota</taxon>
    </lineage>
</organism>
<reference evidence="5 6" key="1">
    <citation type="journal article" date="2019" name="Nat. Microbiol.">
        <title>Mediterranean grassland soil C-N compound turnover is dependent on rainfall and depth, and is mediated by genomically divergent microorganisms.</title>
        <authorList>
            <person name="Diamond S."/>
            <person name="Andeer P.F."/>
            <person name="Li Z."/>
            <person name="Crits-Christoph A."/>
            <person name="Burstein D."/>
            <person name="Anantharaman K."/>
            <person name="Lane K.R."/>
            <person name="Thomas B.C."/>
            <person name="Pan C."/>
            <person name="Northen T.R."/>
            <person name="Banfield J.F."/>
        </authorList>
    </citation>
    <scope>NUCLEOTIDE SEQUENCE [LARGE SCALE GENOMIC DNA]</scope>
    <source>
        <strain evidence="5">WS_8</strain>
    </source>
</reference>
<keyword evidence="1 2" id="KW-0732">Signal</keyword>
<protein>
    <submittedName>
        <fullName evidence="5">Polysaccharide export protein</fullName>
    </submittedName>
</protein>